<feature type="transmembrane region" description="Helical" evidence="1">
    <location>
        <begin position="89"/>
        <end position="106"/>
    </location>
</feature>
<evidence type="ECO:0000259" key="2">
    <source>
        <dbReference type="Pfam" id="PF24803"/>
    </source>
</evidence>
<dbReference type="PANTHER" id="PTHR37019">
    <property type="entry name" value="CHROMOSOME 1, WHOLE GENOME SHOTGUN SEQUENCE"/>
    <property type="match status" value="1"/>
</dbReference>
<keyword evidence="1" id="KW-1133">Transmembrane helix</keyword>
<evidence type="ECO:0000313" key="4">
    <source>
        <dbReference type="Proteomes" id="UP000800093"/>
    </source>
</evidence>
<proteinExistence type="predicted"/>
<feature type="domain" description="DUF7704" evidence="2">
    <location>
        <begin position="5"/>
        <end position="148"/>
    </location>
</feature>
<evidence type="ECO:0000256" key="1">
    <source>
        <dbReference type="SAM" id="Phobius"/>
    </source>
</evidence>
<name>A0A9P4N841_9PLEO</name>
<feature type="transmembrane region" description="Helical" evidence="1">
    <location>
        <begin position="50"/>
        <end position="77"/>
    </location>
</feature>
<keyword evidence="1" id="KW-0812">Transmembrane</keyword>
<comment type="caution">
    <text evidence="3">The sequence shown here is derived from an EMBL/GenBank/DDBJ whole genome shotgun (WGS) entry which is preliminary data.</text>
</comment>
<dbReference type="Pfam" id="PF24803">
    <property type="entry name" value="DUF7704"/>
    <property type="match status" value="1"/>
</dbReference>
<dbReference type="InterPro" id="IPR056121">
    <property type="entry name" value="DUF7704"/>
</dbReference>
<dbReference type="EMBL" id="ML986588">
    <property type="protein sequence ID" value="KAF2268094.1"/>
    <property type="molecule type" value="Genomic_DNA"/>
</dbReference>
<keyword evidence="1" id="KW-0472">Membrane</keyword>
<dbReference type="OrthoDB" id="2937326at2759"/>
<dbReference type="PANTHER" id="PTHR37019:SF2">
    <property type="entry name" value="EXPERA DOMAIN-CONTAINING PROTEIN"/>
    <property type="match status" value="1"/>
</dbReference>
<feature type="transmembrane region" description="Helical" evidence="1">
    <location>
        <begin position="126"/>
        <end position="146"/>
    </location>
</feature>
<dbReference type="AlphaFoldDB" id="A0A9P4N841"/>
<gene>
    <name evidence="3" type="ORF">CC78DRAFT_530472</name>
</gene>
<evidence type="ECO:0000313" key="3">
    <source>
        <dbReference type="EMBL" id="KAF2268094.1"/>
    </source>
</evidence>
<reference evidence="4" key="1">
    <citation type="journal article" date="2020" name="Stud. Mycol.">
        <title>101 Dothideomycetes genomes: A test case for predicting lifestyles and emergence of pathogens.</title>
        <authorList>
            <person name="Haridas S."/>
            <person name="Albert R."/>
            <person name="Binder M."/>
            <person name="Bloem J."/>
            <person name="LaButti K."/>
            <person name="Salamov A."/>
            <person name="Andreopoulos B."/>
            <person name="Baker S."/>
            <person name="Barry K."/>
            <person name="Bills G."/>
            <person name="Bluhm B."/>
            <person name="Cannon C."/>
            <person name="Castanera R."/>
            <person name="Culley D."/>
            <person name="Daum C."/>
            <person name="Ezra D."/>
            <person name="Gonzalez J."/>
            <person name="Henrissat B."/>
            <person name="Kuo A."/>
            <person name="Liang C."/>
            <person name="Lipzen A."/>
            <person name="Lutzoni F."/>
            <person name="Magnuson J."/>
            <person name="Mondo S."/>
            <person name="Nolan M."/>
            <person name="Ohm R."/>
            <person name="Pangilinan J."/>
            <person name="Park H.-J."/>
            <person name="Ramirez L."/>
            <person name="Alfaro M."/>
            <person name="Sun H."/>
            <person name="Tritt A."/>
            <person name="Yoshinaga Y."/>
            <person name="Zwiers L.-H."/>
            <person name="Turgeon B."/>
            <person name="Goodwin S."/>
            <person name="Spatafora J."/>
            <person name="Crous P."/>
            <person name="Grigoriev I."/>
        </authorList>
    </citation>
    <scope>NUCLEOTIDE SEQUENCE [LARGE SCALE GENOMIC DNA]</scope>
    <source>
        <strain evidence="4">CBS 304.66</strain>
    </source>
</reference>
<sequence>MALGTVLPFWPALLFTYLEPISLILGWNAAFSNPSTFITKQVPKASSAFVAPSAGAICLSYTLGNIFVLLAALAILCTAITREKRVAKFYLFFVALGDLGHIYSSYKAMGPEMFWNFNQYNEVMWGNIGVSAFLHVNRLGTLTGVFGRFRGR</sequence>
<organism evidence="3 4">
    <name type="scientific">Lojkania enalia</name>
    <dbReference type="NCBI Taxonomy" id="147567"/>
    <lineage>
        <taxon>Eukaryota</taxon>
        <taxon>Fungi</taxon>
        <taxon>Dikarya</taxon>
        <taxon>Ascomycota</taxon>
        <taxon>Pezizomycotina</taxon>
        <taxon>Dothideomycetes</taxon>
        <taxon>Pleosporomycetidae</taxon>
        <taxon>Pleosporales</taxon>
        <taxon>Pleosporales incertae sedis</taxon>
        <taxon>Lojkania</taxon>
    </lineage>
</organism>
<dbReference type="Proteomes" id="UP000800093">
    <property type="component" value="Unassembled WGS sequence"/>
</dbReference>
<accession>A0A9P4N841</accession>
<keyword evidence="4" id="KW-1185">Reference proteome</keyword>
<protein>
    <recommendedName>
        <fullName evidence="2">DUF7704 domain-containing protein</fullName>
    </recommendedName>
</protein>